<evidence type="ECO:0000313" key="2">
    <source>
        <dbReference type="Proteomes" id="UP000257109"/>
    </source>
</evidence>
<reference evidence="1" key="1">
    <citation type="submission" date="2018-05" db="EMBL/GenBank/DDBJ databases">
        <title>Draft genome of Mucuna pruriens seed.</title>
        <authorList>
            <person name="Nnadi N.E."/>
            <person name="Vos R."/>
            <person name="Hasami M.H."/>
            <person name="Devisetty U.K."/>
            <person name="Aguiy J.C."/>
        </authorList>
    </citation>
    <scope>NUCLEOTIDE SEQUENCE [LARGE SCALE GENOMIC DNA]</scope>
    <source>
        <strain evidence="1">JCA_2017</strain>
    </source>
</reference>
<protein>
    <submittedName>
        <fullName evidence="1">Uncharacterized protein</fullName>
    </submittedName>
</protein>
<dbReference type="Proteomes" id="UP000257109">
    <property type="component" value="Unassembled WGS sequence"/>
</dbReference>
<dbReference type="EMBL" id="QJKJ01009820">
    <property type="protein sequence ID" value="RDX75503.1"/>
    <property type="molecule type" value="Genomic_DNA"/>
</dbReference>
<keyword evidence="2" id="KW-1185">Reference proteome</keyword>
<accession>A0A371FBK5</accession>
<dbReference type="AlphaFoldDB" id="A0A371FBK5"/>
<evidence type="ECO:0000313" key="1">
    <source>
        <dbReference type="EMBL" id="RDX75503.1"/>
    </source>
</evidence>
<organism evidence="1 2">
    <name type="scientific">Mucuna pruriens</name>
    <name type="common">Velvet bean</name>
    <name type="synonym">Dolichos pruriens</name>
    <dbReference type="NCBI Taxonomy" id="157652"/>
    <lineage>
        <taxon>Eukaryota</taxon>
        <taxon>Viridiplantae</taxon>
        <taxon>Streptophyta</taxon>
        <taxon>Embryophyta</taxon>
        <taxon>Tracheophyta</taxon>
        <taxon>Spermatophyta</taxon>
        <taxon>Magnoliopsida</taxon>
        <taxon>eudicotyledons</taxon>
        <taxon>Gunneridae</taxon>
        <taxon>Pentapetalae</taxon>
        <taxon>rosids</taxon>
        <taxon>fabids</taxon>
        <taxon>Fabales</taxon>
        <taxon>Fabaceae</taxon>
        <taxon>Papilionoideae</taxon>
        <taxon>50 kb inversion clade</taxon>
        <taxon>NPAAA clade</taxon>
        <taxon>indigoferoid/millettioid clade</taxon>
        <taxon>Phaseoleae</taxon>
        <taxon>Mucuna</taxon>
    </lineage>
</organism>
<gene>
    <name evidence="1" type="ORF">CR513_44598</name>
</gene>
<feature type="non-terminal residue" evidence="1">
    <location>
        <position position="1"/>
    </location>
</feature>
<sequence length="59" mass="7024">MRSKLSLDKQKNPHMHDLRLTCMRRVDDDLPQALSHGWLKIESTVEFIATKWWMSKAQD</sequence>
<comment type="caution">
    <text evidence="1">The sequence shown here is derived from an EMBL/GenBank/DDBJ whole genome shotgun (WGS) entry which is preliminary data.</text>
</comment>
<name>A0A371FBK5_MUCPR</name>
<proteinExistence type="predicted"/>